<evidence type="ECO:0000256" key="1">
    <source>
        <dbReference type="SAM" id="MobiDB-lite"/>
    </source>
</evidence>
<organism evidence="3 4">
    <name type="scientific">Paraburkholderia phenazinium</name>
    <dbReference type="NCBI Taxonomy" id="60549"/>
    <lineage>
        <taxon>Bacteria</taxon>
        <taxon>Pseudomonadati</taxon>
        <taxon>Pseudomonadota</taxon>
        <taxon>Betaproteobacteria</taxon>
        <taxon>Burkholderiales</taxon>
        <taxon>Burkholderiaceae</taxon>
        <taxon>Paraburkholderia</taxon>
    </lineage>
</organism>
<feature type="compositionally biased region" description="Low complexity" evidence="1">
    <location>
        <begin position="118"/>
        <end position="132"/>
    </location>
</feature>
<dbReference type="Proteomes" id="UP000199706">
    <property type="component" value="Unassembled WGS sequence"/>
</dbReference>
<dbReference type="AlphaFoldDB" id="A0A1G8JDK7"/>
<reference evidence="3 4" key="1">
    <citation type="submission" date="2016-10" db="EMBL/GenBank/DDBJ databases">
        <authorList>
            <person name="de Groot N.N."/>
        </authorList>
    </citation>
    <scope>NUCLEOTIDE SEQUENCE [LARGE SCALE GENOMIC DNA]</scope>
    <source>
        <strain evidence="3 4">LMG 2247</strain>
    </source>
</reference>
<accession>A0A1G8JDK7</accession>
<keyword evidence="2" id="KW-0732">Signal</keyword>
<feature type="signal peptide" evidence="2">
    <location>
        <begin position="1"/>
        <end position="29"/>
    </location>
</feature>
<sequence length="321" mass="33665">MSPTFSALPKTMRWAFVCGVAAMALNVQAQRRPSQSEAVPSQLLSDDERIDFCTQMHRASTPQERNAVAARMRDTLMPRAKGQGVPLPGWVLEGRPANGGGSIPGLSCESGAGRPRATRSAQTAAQAAAPAAVSPPVPAPVPARQTPERKPPHQLTQHEPPPHEPASHTPPTHVASPPILAAQTMPAPSEPAEDSPARNAAAGDIPVAHDHGIAYVTGGVGQDEVAAFRGLASGYNMRATFTTGSGEYLSGVVVQVARSDGTVVFSATSDGPYLFARLPQGHYRLTASLDGAQRSRDLYVPARGGVKFTLVWPSLRANSSN</sequence>
<name>A0A1G8JDK7_9BURK</name>
<feature type="region of interest" description="Disordered" evidence="1">
    <location>
        <begin position="96"/>
        <end position="176"/>
    </location>
</feature>
<dbReference type="SUPFAM" id="SSF49478">
    <property type="entry name" value="Cna protein B-type domain"/>
    <property type="match status" value="1"/>
</dbReference>
<protein>
    <recommendedName>
        <fullName evidence="5">Carboxypeptidase regulatory-like domain-containing protein</fullName>
    </recommendedName>
</protein>
<evidence type="ECO:0000256" key="2">
    <source>
        <dbReference type="SAM" id="SignalP"/>
    </source>
</evidence>
<proteinExistence type="predicted"/>
<dbReference type="Gene3D" id="2.60.40.1120">
    <property type="entry name" value="Carboxypeptidase-like, regulatory domain"/>
    <property type="match status" value="1"/>
</dbReference>
<dbReference type="OrthoDB" id="5568005at2"/>
<dbReference type="EMBL" id="FNCJ01000020">
    <property type="protein sequence ID" value="SDI29143.1"/>
    <property type="molecule type" value="Genomic_DNA"/>
</dbReference>
<evidence type="ECO:0008006" key="5">
    <source>
        <dbReference type="Google" id="ProtNLM"/>
    </source>
</evidence>
<dbReference type="RefSeq" id="WP_090691905.1">
    <property type="nucleotide sequence ID" value="NZ_CADERL010000032.1"/>
</dbReference>
<feature type="chain" id="PRO_5011655359" description="Carboxypeptidase regulatory-like domain-containing protein" evidence="2">
    <location>
        <begin position="30"/>
        <end position="321"/>
    </location>
</feature>
<evidence type="ECO:0000313" key="4">
    <source>
        <dbReference type="Proteomes" id="UP000199706"/>
    </source>
</evidence>
<gene>
    <name evidence="3" type="ORF">SAMN05216466_12059</name>
</gene>
<evidence type="ECO:0000313" key="3">
    <source>
        <dbReference type="EMBL" id="SDI29143.1"/>
    </source>
</evidence>